<dbReference type="EMBL" id="AE017043">
    <property type="protein sequence ID" value="AAS58595.1"/>
    <property type="molecule type" value="Genomic_DNA"/>
</dbReference>
<dbReference type="EnsemblBacteria" id="AAS58595">
    <property type="protein sequence ID" value="AAS58595"/>
    <property type="gene ID" value="YP_pCD84"/>
</dbReference>
<name>A0A0H2W189_YERPE</name>
<protein>
    <submittedName>
        <fullName evidence="1">Uncharacterized protein</fullName>
    </submittedName>
</protein>
<reference evidence="1 2" key="1">
    <citation type="journal article" date="2004" name="DNA Res.">
        <title>Complete genome sequence of Yersinia pestis strain 91001, an isolate avirulent to humans.</title>
        <authorList>
            <person name="Song Y."/>
            <person name="Tong Z."/>
            <person name="Wang J."/>
            <person name="Wang L."/>
            <person name="Guo Z."/>
            <person name="Han Y."/>
            <person name="Zhang J."/>
            <person name="Pei D."/>
            <person name="Zhou D."/>
            <person name="Qin H."/>
            <person name="Pang X."/>
            <person name="Han Y."/>
            <person name="Zhai J."/>
            <person name="Li M."/>
            <person name="Cui B."/>
            <person name="Qi Z."/>
            <person name="Jin L."/>
            <person name="Dai R."/>
            <person name="Chen F."/>
            <person name="Li S."/>
            <person name="Ye C."/>
            <person name="Du Z."/>
            <person name="Lin W."/>
            <person name="Wang J."/>
            <person name="Yu J."/>
            <person name="Yang H."/>
            <person name="Wang J."/>
            <person name="Huang P."/>
            <person name="Yang R."/>
        </authorList>
    </citation>
    <scope>NUCLEOTIDE SEQUENCE [LARGE SCALE GENOMIC DNA]</scope>
    <source>
        <strain evidence="2">91001 / Biovar Mediaevalis</strain>
        <plasmid evidence="2">Plasmid pCD1</plasmid>
    </source>
</reference>
<sequence length="71" mass="8076">MASLSGWRFRVFEVASDSSFRATHLSRNIDNVRPLLAHLLYHVKVLSAQHVDVLSGVRTSRKQHVGWSGQY</sequence>
<dbReference type="KEGG" id="ypm:YP_pCD84"/>
<dbReference type="HOGENOM" id="CLU_202692_0_0_6"/>
<organism evidence="1 2">
    <name type="scientific">Yersinia pestis</name>
    <dbReference type="NCBI Taxonomy" id="632"/>
    <lineage>
        <taxon>Bacteria</taxon>
        <taxon>Pseudomonadati</taxon>
        <taxon>Pseudomonadota</taxon>
        <taxon>Gammaproteobacteria</taxon>
        <taxon>Enterobacterales</taxon>
        <taxon>Yersiniaceae</taxon>
        <taxon>Yersinia</taxon>
    </lineage>
</organism>
<proteinExistence type="predicted"/>
<accession>A0A0H2W189</accession>
<keyword evidence="1" id="KW-0614">Plasmid</keyword>
<gene>
    <name evidence="1" type="ordered locus">YP_pCD84</name>
</gene>
<geneLocation type="plasmid" evidence="1 2">
    <name>pCD1</name>
</geneLocation>
<evidence type="ECO:0000313" key="1">
    <source>
        <dbReference type="EMBL" id="AAS58595.1"/>
    </source>
</evidence>
<evidence type="ECO:0000313" key="2">
    <source>
        <dbReference type="Proteomes" id="UP000001019"/>
    </source>
</evidence>
<dbReference type="AlphaFoldDB" id="A0A0H2W189"/>
<dbReference type="Proteomes" id="UP000001019">
    <property type="component" value="Plasmid pCD1"/>
</dbReference>